<feature type="signal peptide" evidence="2">
    <location>
        <begin position="1"/>
        <end position="20"/>
    </location>
</feature>
<dbReference type="RefSeq" id="WP_137013665.1">
    <property type="nucleotide sequence ID" value="NZ_SZPX01000005.1"/>
</dbReference>
<keyword evidence="4" id="KW-1185">Reference proteome</keyword>
<evidence type="ECO:0000256" key="2">
    <source>
        <dbReference type="SAM" id="SignalP"/>
    </source>
</evidence>
<keyword evidence="1" id="KW-0472">Membrane</keyword>
<feature type="transmembrane region" description="Helical" evidence="1">
    <location>
        <begin position="387"/>
        <end position="407"/>
    </location>
</feature>
<dbReference type="InterPro" id="IPR025738">
    <property type="entry name" value="BatD"/>
</dbReference>
<keyword evidence="1" id="KW-1133">Transmembrane helix</keyword>
<name>A0A4U2Z503_9BACT</name>
<reference evidence="3 4" key="1">
    <citation type="submission" date="2019-04" db="EMBL/GenBank/DDBJ databases">
        <title>Sulfurimonas crateris sp. nov. a facultative anaerobic sulfur-oxidizing chemolithautotrophic bacterium isolated from a terrestrial mud vulcano.</title>
        <authorList>
            <person name="Ratnikova N.M."/>
            <person name="Slobodkin A.I."/>
            <person name="Merkel A.Y."/>
            <person name="Novikov A."/>
            <person name="Bonch-Osmolovskaya E.A."/>
            <person name="Slobodkina G.B."/>
        </authorList>
    </citation>
    <scope>NUCLEOTIDE SEQUENCE [LARGE SCALE GENOMIC DNA]</scope>
    <source>
        <strain evidence="3 4">SN118</strain>
    </source>
</reference>
<evidence type="ECO:0000313" key="3">
    <source>
        <dbReference type="EMBL" id="TKI69239.1"/>
    </source>
</evidence>
<dbReference type="AlphaFoldDB" id="A0A4U2Z503"/>
<accession>A0A4U2Z503</accession>
<dbReference type="OrthoDB" id="5372079at2"/>
<gene>
    <name evidence="3" type="ORF">FCU45_06870</name>
</gene>
<sequence>MRTITKLLFLLLLSLSSAYAQVVAKVSPKEVELGEMVTYSLSISGEDITRPNIRRLCDSDVISTSSQTSMQITNGSINKNYTLSYRFVPQKSCVIDPTEVEVDGKTESSNSVEVKVIPVSGAKDLDFVLKLESSKKELFVGEAFDLTLTFKQRSDAEAVDSEFTPPELKGFWIKSESEPKRYQDSKYTITEIVYSLAPQRAGELKIPQAQMRIASRGSRASNWGDWIPTIKWKTYFSNELSFDVKPLPSGVTLVGDFAIEAVADKREIKANEAVNITITLSGDGNFEDIKSFKPAMDDVAVFDEKISVEGNKLTQKIAFVSDRDFTIPSFSLRYFDPETKEVKELSTKEIKIDVTNELSREELVIKKEERASVGQTQGASVSKEYDMLTLIIIFIGGVAAGIAIMLYRPNFSFEKRAKEGSIKDPKILLTKLLPFKDDKEVAKMVEILEKNIYLNEKTEIDKKALKELLKRYGVN</sequence>
<keyword evidence="2" id="KW-0732">Signal</keyword>
<dbReference type="EMBL" id="SZPX01000005">
    <property type="protein sequence ID" value="TKI69239.1"/>
    <property type="molecule type" value="Genomic_DNA"/>
</dbReference>
<organism evidence="3 4">
    <name type="scientific">Sulfurimonas crateris</name>
    <dbReference type="NCBI Taxonomy" id="2574727"/>
    <lineage>
        <taxon>Bacteria</taxon>
        <taxon>Pseudomonadati</taxon>
        <taxon>Campylobacterota</taxon>
        <taxon>Epsilonproteobacteria</taxon>
        <taxon>Campylobacterales</taxon>
        <taxon>Sulfurimonadaceae</taxon>
        <taxon>Sulfurimonas</taxon>
    </lineage>
</organism>
<proteinExistence type="predicted"/>
<comment type="caution">
    <text evidence="3">The sequence shown here is derived from an EMBL/GenBank/DDBJ whole genome shotgun (WGS) entry which is preliminary data.</text>
</comment>
<dbReference type="Pfam" id="PF13584">
    <property type="entry name" value="BatD"/>
    <property type="match status" value="3"/>
</dbReference>
<protein>
    <submittedName>
        <fullName evidence="3">Protein BatD</fullName>
    </submittedName>
</protein>
<feature type="chain" id="PRO_5020561513" evidence="2">
    <location>
        <begin position="21"/>
        <end position="475"/>
    </location>
</feature>
<keyword evidence="1" id="KW-0812">Transmembrane</keyword>
<dbReference type="Proteomes" id="UP000309561">
    <property type="component" value="Unassembled WGS sequence"/>
</dbReference>
<dbReference type="PANTHER" id="PTHR40940">
    <property type="entry name" value="PROTEIN BATD-RELATED"/>
    <property type="match status" value="1"/>
</dbReference>
<evidence type="ECO:0000256" key="1">
    <source>
        <dbReference type="SAM" id="Phobius"/>
    </source>
</evidence>
<evidence type="ECO:0000313" key="4">
    <source>
        <dbReference type="Proteomes" id="UP000309561"/>
    </source>
</evidence>
<dbReference type="PANTHER" id="PTHR40940:SF2">
    <property type="entry name" value="BATD"/>
    <property type="match status" value="1"/>
</dbReference>